<keyword evidence="4" id="KW-0788">Thiol protease</keyword>
<dbReference type="EMBL" id="BNBC01000001">
    <property type="protein sequence ID" value="GHE53640.1"/>
    <property type="molecule type" value="Genomic_DNA"/>
</dbReference>
<evidence type="ECO:0000256" key="2">
    <source>
        <dbReference type="ARBA" id="ARBA00022670"/>
    </source>
</evidence>
<accession>A0A918ZHK1</accession>
<dbReference type="Gene3D" id="3.90.1720.10">
    <property type="entry name" value="endopeptidase domain like (from Nostoc punctiforme)"/>
    <property type="match status" value="1"/>
</dbReference>
<dbReference type="InterPro" id="IPR000064">
    <property type="entry name" value="NLP_P60_dom"/>
</dbReference>
<feature type="compositionally biased region" description="Polar residues" evidence="5">
    <location>
        <begin position="122"/>
        <end position="132"/>
    </location>
</feature>
<dbReference type="PROSITE" id="PS51935">
    <property type="entry name" value="NLPC_P60"/>
    <property type="match status" value="1"/>
</dbReference>
<dbReference type="SUPFAM" id="SSF54001">
    <property type="entry name" value="Cysteine proteinases"/>
    <property type="match status" value="1"/>
</dbReference>
<dbReference type="Pfam" id="PF00877">
    <property type="entry name" value="NLPC_P60"/>
    <property type="match status" value="1"/>
</dbReference>
<dbReference type="AlphaFoldDB" id="A0A918ZHK1"/>
<feature type="region of interest" description="Disordered" evidence="5">
    <location>
        <begin position="122"/>
        <end position="186"/>
    </location>
</feature>
<dbReference type="PANTHER" id="PTHR47359">
    <property type="entry name" value="PEPTIDOGLYCAN DL-ENDOPEPTIDASE CWLO"/>
    <property type="match status" value="1"/>
</dbReference>
<evidence type="ECO:0000313" key="7">
    <source>
        <dbReference type="EMBL" id="GHE53640.1"/>
    </source>
</evidence>
<feature type="compositionally biased region" description="Polar residues" evidence="5">
    <location>
        <begin position="1"/>
        <end position="14"/>
    </location>
</feature>
<feature type="domain" description="NlpC/P60" evidence="6">
    <location>
        <begin position="233"/>
        <end position="351"/>
    </location>
</feature>
<name>A0A918ZHK1_9ACTN</name>
<evidence type="ECO:0000259" key="6">
    <source>
        <dbReference type="PROSITE" id="PS51935"/>
    </source>
</evidence>
<comment type="caution">
    <text evidence="7">The sequence shown here is derived from an EMBL/GenBank/DDBJ whole genome shotgun (WGS) entry which is preliminary data.</text>
</comment>
<keyword evidence="2" id="KW-0645">Protease</keyword>
<feature type="compositionally biased region" description="Low complexity" evidence="5">
    <location>
        <begin position="150"/>
        <end position="170"/>
    </location>
</feature>
<evidence type="ECO:0000256" key="5">
    <source>
        <dbReference type="SAM" id="MobiDB-lite"/>
    </source>
</evidence>
<feature type="compositionally biased region" description="Basic and acidic residues" evidence="5">
    <location>
        <begin position="18"/>
        <end position="31"/>
    </location>
</feature>
<dbReference type="GO" id="GO:0008234">
    <property type="term" value="F:cysteine-type peptidase activity"/>
    <property type="evidence" value="ECO:0007669"/>
    <property type="project" value="UniProtKB-KW"/>
</dbReference>
<gene>
    <name evidence="7" type="ORF">GCM10014715_03140</name>
</gene>
<dbReference type="GO" id="GO:0006508">
    <property type="term" value="P:proteolysis"/>
    <property type="evidence" value="ECO:0007669"/>
    <property type="project" value="UniProtKB-KW"/>
</dbReference>
<evidence type="ECO:0000256" key="1">
    <source>
        <dbReference type="ARBA" id="ARBA00007074"/>
    </source>
</evidence>
<feature type="region of interest" description="Disordered" evidence="5">
    <location>
        <begin position="1"/>
        <end position="53"/>
    </location>
</feature>
<sequence length="351" mass="35895">MASHHTTTPVSPSASAEEVEKKIDELYRHAGSDAGPYSPAGHTAAREEPARQRGRVAALLDDMARRTDMLGRAREMLQAIAGSQARTEPAAPDATALLPETPQGYFDQAQLMSRLIARQKSLVTHSSTQRSARSVRAGSPATGTRRREAAAGSASPGSSSSGPSSSGQGAEAPTGQPAGAQRGIRAAKAAVQHKLADARALLADAAAAPERAGAEAPAVESAGSGAVQGPQGEAQMAKALAFARAQIGKPYVWGAAGPGSYDSSGLAQAAWKAAGVALPRAVHDQARAGRRVPLSEALHGDLVFFHGEAGHVGVYAGDGMMIHAPRPGAHVREESIFFEGAAAILGVVRPA</sequence>
<reference evidence="7" key="1">
    <citation type="journal article" date="2014" name="Int. J. Syst. Evol. Microbiol.">
        <title>Complete genome sequence of Corynebacterium casei LMG S-19264T (=DSM 44701T), isolated from a smear-ripened cheese.</title>
        <authorList>
            <consortium name="US DOE Joint Genome Institute (JGI-PGF)"/>
            <person name="Walter F."/>
            <person name="Albersmeier A."/>
            <person name="Kalinowski J."/>
            <person name="Ruckert C."/>
        </authorList>
    </citation>
    <scope>NUCLEOTIDE SEQUENCE</scope>
    <source>
        <strain evidence="7">JCM 3302</strain>
    </source>
</reference>
<dbReference type="InterPro" id="IPR038765">
    <property type="entry name" value="Papain-like_cys_pep_sf"/>
</dbReference>
<evidence type="ECO:0000256" key="3">
    <source>
        <dbReference type="ARBA" id="ARBA00022801"/>
    </source>
</evidence>
<dbReference type="RefSeq" id="WP_189895668.1">
    <property type="nucleotide sequence ID" value="NZ_BNBC01000001.1"/>
</dbReference>
<keyword evidence="3 7" id="KW-0378">Hydrolase</keyword>
<organism evidence="7 8">
    <name type="scientific">Streptomyces spiralis</name>
    <dbReference type="NCBI Taxonomy" id="66376"/>
    <lineage>
        <taxon>Bacteria</taxon>
        <taxon>Bacillati</taxon>
        <taxon>Actinomycetota</taxon>
        <taxon>Actinomycetes</taxon>
        <taxon>Kitasatosporales</taxon>
        <taxon>Streptomycetaceae</taxon>
        <taxon>Streptomyces</taxon>
    </lineage>
</organism>
<dbReference type="InterPro" id="IPR051794">
    <property type="entry name" value="PG_Endopeptidase_C40"/>
</dbReference>
<evidence type="ECO:0000256" key="4">
    <source>
        <dbReference type="ARBA" id="ARBA00022807"/>
    </source>
</evidence>
<reference evidence="7" key="2">
    <citation type="submission" date="2020-09" db="EMBL/GenBank/DDBJ databases">
        <authorList>
            <person name="Sun Q."/>
            <person name="Ohkuma M."/>
        </authorList>
    </citation>
    <scope>NUCLEOTIDE SEQUENCE</scope>
    <source>
        <strain evidence="7">JCM 3302</strain>
    </source>
</reference>
<comment type="similarity">
    <text evidence="1">Belongs to the peptidase C40 family.</text>
</comment>
<dbReference type="PANTHER" id="PTHR47359:SF3">
    <property type="entry name" value="NLP_P60 DOMAIN-CONTAINING PROTEIN-RELATED"/>
    <property type="match status" value="1"/>
</dbReference>
<evidence type="ECO:0000313" key="8">
    <source>
        <dbReference type="Proteomes" id="UP000641386"/>
    </source>
</evidence>
<protein>
    <submittedName>
        <fullName evidence="7">Glycoside hydrolase</fullName>
    </submittedName>
</protein>
<proteinExistence type="inferred from homology"/>
<keyword evidence="8" id="KW-1185">Reference proteome</keyword>
<dbReference type="Proteomes" id="UP000641386">
    <property type="component" value="Unassembled WGS sequence"/>
</dbReference>